<dbReference type="Gene3D" id="1.10.246.150">
    <property type="match status" value="1"/>
</dbReference>
<dbReference type="InterPro" id="IPR021146">
    <property type="entry name" value="Phage_gp6-like_head-tail"/>
</dbReference>
<name>A0ABW1UQX1_9LACO</name>
<sequence>MTQAKLDQETLKKLKSDQLSQLKTQLGVKEDDKSLDYYFDDAIQAVLDYTNRTEMVTGLFVYAKKLATVYFNQQSNEGETQRTEGSVTRSFEVGIPLAIRNSLGRYRLGRFARL</sequence>
<protein>
    <submittedName>
        <fullName evidence="1">Phage head-tail connector protein</fullName>
    </submittedName>
</protein>
<comment type="caution">
    <text evidence="1">The sequence shown here is derived from an EMBL/GenBank/DDBJ whole genome shotgun (WGS) entry which is preliminary data.</text>
</comment>
<organism evidence="1 2">
    <name type="scientific">Lapidilactobacillus achengensis</name>
    <dbReference type="NCBI Taxonomy" id="2486000"/>
    <lineage>
        <taxon>Bacteria</taxon>
        <taxon>Bacillati</taxon>
        <taxon>Bacillota</taxon>
        <taxon>Bacilli</taxon>
        <taxon>Lactobacillales</taxon>
        <taxon>Lactobacillaceae</taxon>
        <taxon>Lapidilactobacillus</taxon>
    </lineage>
</organism>
<evidence type="ECO:0000313" key="1">
    <source>
        <dbReference type="EMBL" id="MFC6315179.1"/>
    </source>
</evidence>
<proteinExistence type="predicted"/>
<reference evidence="2" key="1">
    <citation type="journal article" date="2019" name="Int. J. Syst. Evol. Microbiol.">
        <title>The Global Catalogue of Microorganisms (GCM) 10K type strain sequencing project: providing services to taxonomists for standard genome sequencing and annotation.</title>
        <authorList>
            <consortium name="The Broad Institute Genomics Platform"/>
            <consortium name="The Broad Institute Genome Sequencing Center for Infectious Disease"/>
            <person name="Wu L."/>
            <person name="Ma J."/>
        </authorList>
    </citation>
    <scope>NUCLEOTIDE SEQUENCE [LARGE SCALE GENOMIC DNA]</scope>
    <source>
        <strain evidence="2">CCM 8897</strain>
    </source>
</reference>
<evidence type="ECO:0000313" key="2">
    <source>
        <dbReference type="Proteomes" id="UP001596310"/>
    </source>
</evidence>
<dbReference type="Proteomes" id="UP001596310">
    <property type="component" value="Unassembled WGS sequence"/>
</dbReference>
<dbReference type="InterPro" id="IPR053746">
    <property type="entry name" value="Viral_HT_Connector_Assembly"/>
</dbReference>
<accession>A0ABW1UQX1</accession>
<gene>
    <name evidence="1" type="ORF">ACFQHW_06275</name>
</gene>
<dbReference type="RefSeq" id="WP_125598205.1">
    <property type="nucleotide sequence ID" value="NZ_JBHSSM010000016.1"/>
</dbReference>
<dbReference type="EMBL" id="JBHSSM010000016">
    <property type="protein sequence ID" value="MFC6315179.1"/>
    <property type="molecule type" value="Genomic_DNA"/>
</dbReference>
<dbReference type="Pfam" id="PF05135">
    <property type="entry name" value="Phage_connect_1"/>
    <property type="match status" value="1"/>
</dbReference>
<keyword evidence="2" id="KW-1185">Reference proteome</keyword>